<evidence type="ECO:0000259" key="7">
    <source>
        <dbReference type="Pfam" id="PF13330"/>
    </source>
</evidence>
<evidence type="ECO:0000313" key="8">
    <source>
        <dbReference type="EMBL" id="GIY74806.1"/>
    </source>
</evidence>
<dbReference type="PANTHER" id="PTHR11339:SF386">
    <property type="entry name" value="HEMOLECTIN, ISOFORM A"/>
    <property type="match status" value="1"/>
</dbReference>
<dbReference type="EMBL" id="BPLR01015261">
    <property type="protein sequence ID" value="GIY74806.1"/>
    <property type="molecule type" value="Genomic_DNA"/>
</dbReference>
<dbReference type="Pfam" id="PF13330">
    <property type="entry name" value="Mucin2_WxxW"/>
    <property type="match status" value="1"/>
</dbReference>
<organism evidence="8 9">
    <name type="scientific">Caerostris extrusa</name>
    <name type="common">Bark spider</name>
    <name type="synonym">Caerostris bankana</name>
    <dbReference type="NCBI Taxonomy" id="172846"/>
    <lineage>
        <taxon>Eukaryota</taxon>
        <taxon>Metazoa</taxon>
        <taxon>Ecdysozoa</taxon>
        <taxon>Arthropoda</taxon>
        <taxon>Chelicerata</taxon>
        <taxon>Arachnida</taxon>
        <taxon>Araneae</taxon>
        <taxon>Araneomorphae</taxon>
        <taxon>Entelegynae</taxon>
        <taxon>Araneoidea</taxon>
        <taxon>Araneidae</taxon>
        <taxon>Caerostris</taxon>
    </lineage>
</organism>
<dbReference type="Pfam" id="PF08742">
    <property type="entry name" value="C8"/>
    <property type="match status" value="1"/>
</dbReference>
<keyword evidence="4" id="KW-1015">Disulfide bond</keyword>
<dbReference type="AlphaFoldDB" id="A0AAV4VYG2"/>
<dbReference type="Proteomes" id="UP001054945">
    <property type="component" value="Unassembled WGS sequence"/>
</dbReference>
<evidence type="ECO:0000256" key="3">
    <source>
        <dbReference type="ARBA" id="ARBA00022729"/>
    </source>
</evidence>
<keyword evidence="5" id="KW-0325">Glycoprotein</keyword>
<comment type="caution">
    <text evidence="8">The sequence shown here is derived from an EMBL/GenBank/DDBJ whole genome shotgun (WGS) entry which is preliminary data.</text>
</comment>
<evidence type="ECO:0000256" key="4">
    <source>
        <dbReference type="ARBA" id="ARBA00023157"/>
    </source>
</evidence>
<dbReference type="PANTHER" id="PTHR11339">
    <property type="entry name" value="EXTRACELLULAR MATRIX GLYCOPROTEIN RELATED"/>
    <property type="match status" value="1"/>
</dbReference>
<comment type="subcellular location">
    <subcellularLocation>
        <location evidence="1">Secreted</location>
    </subcellularLocation>
</comment>
<accession>A0AAV4VYG2</accession>
<dbReference type="GO" id="GO:0031012">
    <property type="term" value="C:extracellular matrix"/>
    <property type="evidence" value="ECO:0007669"/>
    <property type="project" value="TreeGrafter"/>
</dbReference>
<evidence type="ECO:0000256" key="5">
    <source>
        <dbReference type="ARBA" id="ARBA00023180"/>
    </source>
</evidence>
<dbReference type="GO" id="GO:0005615">
    <property type="term" value="C:extracellular space"/>
    <property type="evidence" value="ECO:0007669"/>
    <property type="project" value="TreeGrafter"/>
</dbReference>
<dbReference type="InterPro" id="IPR014853">
    <property type="entry name" value="VWF/SSPO/ZAN-like_Cys-rich_dom"/>
</dbReference>
<evidence type="ECO:0000256" key="2">
    <source>
        <dbReference type="ARBA" id="ARBA00022525"/>
    </source>
</evidence>
<dbReference type="InterPro" id="IPR050780">
    <property type="entry name" value="Mucin_vWF_Thrombospondin_sf"/>
</dbReference>
<feature type="domain" description="WxxW" evidence="7">
    <location>
        <begin position="118"/>
        <end position="205"/>
    </location>
</feature>
<evidence type="ECO:0000256" key="1">
    <source>
        <dbReference type="ARBA" id="ARBA00004613"/>
    </source>
</evidence>
<evidence type="ECO:0000259" key="6">
    <source>
        <dbReference type="Pfam" id="PF08742"/>
    </source>
</evidence>
<feature type="domain" description="VWF/SSPO/Zonadhesin-like cysteine-rich" evidence="6">
    <location>
        <begin position="3"/>
        <end position="35"/>
    </location>
</feature>
<proteinExistence type="predicted"/>
<gene>
    <name evidence="8" type="ORF">CEXT_251201</name>
</gene>
<protein>
    <submittedName>
        <fullName evidence="8">Hemocytin</fullName>
    </submittedName>
</protein>
<name>A0AAV4VYG2_CAEEX</name>
<sequence>MGGDCDCLCTAIAAYAQECSIHGVSIKWRSQELCPIQCEECSTYDTDFCVEGCNPKPCPAGQIYNNEIEYKCIPEVDCVVPCLEINGVIYNEVIAKTEKLNALGPLSYDPTSAALLEDWLDSVDEHAVFVGGDYEDLTNSALRTTYEEFCGVTNMTGIECRVAETKTPWQETGQNLICELPTGLMCNDIEQNHQICEDFEIRVFCDCGPMIETTTMPESTTQFITQAPECHHTGWSPWMSSVLPNERVNWKQSRGCVAITYFVPITK</sequence>
<keyword evidence="9" id="KW-1185">Reference proteome</keyword>
<evidence type="ECO:0000313" key="9">
    <source>
        <dbReference type="Proteomes" id="UP001054945"/>
    </source>
</evidence>
<reference evidence="8 9" key="1">
    <citation type="submission" date="2021-06" db="EMBL/GenBank/DDBJ databases">
        <title>Caerostris extrusa draft genome.</title>
        <authorList>
            <person name="Kono N."/>
            <person name="Arakawa K."/>
        </authorList>
    </citation>
    <scope>NUCLEOTIDE SEQUENCE [LARGE SCALE GENOMIC DNA]</scope>
</reference>
<keyword evidence="2" id="KW-0964">Secreted</keyword>
<dbReference type="InterPro" id="IPR025155">
    <property type="entry name" value="WxxW_domain"/>
</dbReference>
<keyword evidence="3" id="KW-0732">Signal</keyword>